<sequence length="275" mass="28928">MNTRFRTVLLTLALAAGFVTASAGPSSADVPGHVIVAEVSESNSDDKGAEVRCPDGTRVLGTGAEITRGGGSVVIDEVIPTAFTVSAYGVETPTGTTAAWTIRVWAVCGTPRTSTYIRYQTTASHPNPKTLGLACHEGDWLLGSGYQLEGARGNVSVTALIPTLDDVFVETKENHRGYAGNYYLRVFAICAEDAPAGLRVLSEESEEDSDDKGAIRECPAGTRTLSAGFSIPGAAGETVLTYFIPTDGTVITYANELSGTSRDWSVRSYATCADE</sequence>
<evidence type="ECO:0000313" key="2">
    <source>
        <dbReference type="EMBL" id="NAS21768.1"/>
    </source>
</evidence>
<comment type="caution">
    <text evidence="2">The sequence shown here is derived from an EMBL/GenBank/DDBJ whole genome shotgun (WGS) entry which is preliminary data.</text>
</comment>
<dbReference type="AlphaFoldDB" id="A0A7C9J7K5"/>
<evidence type="ECO:0000256" key="1">
    <source>
        <dbReference type="SAM" id="SignalP"/>
    </source>
</evidence>
<keyword evidence="3" id="KW-1185">Reference proteome</keyword>
<proteinExistence type="predicted"/>
<organism evidence="2 3">
    <name type="scientific">Herbidospora solisilvae</name>
    <dbReference type="NCBI Taxonomy" id="2696284"/>
    <lineage>
        <taxon>Bacteria</taxon>
        <taxon>Bacillati</taxon>
        <taxon>Actinomycetota</taxon>
        <taxon>Actinomycetes</taxon>
        <taxon>Streptosporangiales</taxon>
        <taxon>Streptosporangiaceae</taxon>
        <taxon>Herbidospora</taxon>
    </lineage>
</organism>
<gene>
    <name evidence="2" type="ORF">GT755_08725</name>
</gene>
<keyword evidence="1" id="KW-0732">Signal</keyword>
<dbReference type="RefSeq" id="WP_161479171.1">
    <property type="nucleotide sequence ID" value="NZ_WXEW01000002.1"/>
</dbReference>
<feature type="chain" id="PRO_5039476568" evidence="1">
    <location>
        <begin position="24"/>
        <end position="275"/>
    </location>
</feature>
<evidence type="ECO:0000313" key="3">
    <source>
        <dbReference type="Proteomes" id="UP000479526"/>
    </source>
</evidence>
<protein>
    <submittedName>
        <fullName evidence="2">Uncharacterized protein</fullName>
    </submittedName>
</protein>
<dbReference type="Proteomes" id="UP000479526">
    <property type="component" value="Unassembled WGS sequence"/>
</dbReference>
<reference evidence="2 3" key="1">
    <citation type="submission" date="2020-01" db="EMBL/GenBank/DDBJ databases">
        <title>Herbidospora sp. NEAU-GS84 nov., a novel actinomycete isolated from soil.</title>
        <authorList>
            <person name="Han L."/>
        </authorList>
    </citation>
    <scope>NUCLEOTIDE SEQUENCE [LARGE SCALE GENOMIC DNA]</scope>
    <source>
        <strain evidence="2 3">NEAU-GS84</strain>
    </source>
</reference>
<accession>A0A7C9J7K5</accession>
<feature type="signal peptide" evidence="1">
    <location>
        <begin position="1"/>
        <end position="23"/>
    </location>
</feature>
<dbReference type="EMBL" id="WXEW01000002">
    <property type="protein sequence ID" value="NAS21768.1"/>
    <property type="molecule type" value="Genomic_DNA"/>
</dbReference>
<name>A0A7C9J7K5_9ACTN</name>